<organism evidence="3 4">
    <name type="scientific">Marinilabilia salmonicolor</name>
    <dbReference type="NCBI Taxonomy" id="989"/>
    <lineage>
        <taxon>Bacteria</taxon>
        <taxon>Pseudomonadati</taxon>
        <taxon>Bacteroidota</taxon>
        <taxon>Bacteroidia</taxon>
        <taxon>Marinilabiliales</taxon>
        <taxon>Marinilabiliaceae</taxon>
        <taxon>Marinilabilia</taxon>
    </lineage>
</organism>
<comment type="caution">
    <text evidence="3">The sequence shown here is derived from an EMBL/GenBank/DDBJ whole genome shotgun (WGS) entry which is preliminary data.</text>
</comment>
<proteinExistence type="predicted"/>
<feature type="domain" description="DUF4143" evidence="2">
    <location>
        <begin position="169"/>
        <end position="322"/>
    </location>
</feature>
<dbReference type="Proteomes" id="UP000252733">
    <property type="component" value="Unassembled WGS sequence"/>
</dbReference>
<reference evidence="3 4" key="1">
    <citation type="submission" date="2018-07" db="EMBL/GenBank/DDBJ databases">
        <title>Freshwater and sediment microbial communities from various areas in North America, analyzing microbe dynamics in response to fracking.</title>
        <authorList>
            <person name="Lamendella R."/>
        </authorList>
    </citation>
    <scope>NUCLEOTIDE SEQUENCE [LARGE SCALE GENOMIC DNA]</scope>
    <source>
        <strain evidence="3 4">160A</strain>
    </source>
</reference>
<evidence type="ECO:0000259" key="2">
    <source>
        <dbReference type="Pfam" id="PF13635"/>
    </source>
</evidence>
<gene>
    <name evidence="3" type="ORF">DFO77_12437</name>
</gene>
<feature type="domain" description="AAA" evidence="1">
    <location>
        <begin position="15"/>
        <end position="131"/>
    </location>
</feature>
<dbReference type="InterPro" id="IPR027417">
    <property type="entry name" value="P-loop_NTPase"/>
</dbReference>
<dbReference type="AlphaFoldDB" id="A0A368UPC8"/>
<evidence type="ECO:0000259" key="1">
    <source>
        <dbReference type="Pfam" id="PF13173"/>
    </source>
</evidence>
<protein>
    <submittedName>
        <fullName evidence="3">Putative AAA+ superfamily ATPase</fullName>
    </submittedName>
</protein>
<accession>A0A368UPC8</accession>
<name>A0A368UPC8_9BACT</name>
<dbReference type="Pfam" id="PF13173">
    <property type="entry name" value="AAA_14"/>
    <property type="match status" value="1"/>
</dbReference>
<dbReference type="EMBL" id="QPIZ01000024">
    <property type="protein sequence ID" value="RCW30025.1"/>
    <property type="molecule type" value="Genomic_DNA"/>
</dbReference>
<dbReference type="Pfam" id="PF13635">
    <property type="entry name" value="DUF4143"/>
    <property type="match status" value="1"/>
</dbReference>
<dbReference type="RefSeq" id="WP_114437718.1">
    <property type="nucleotide sequence ID" value="NZ_QPIZ01000024.1"/>
</dbReference>
<dbReference type="PANTHER" id="PTHR43566:SF2">
    <property type="entry name" value="DUF4143 DOMAIN-CONTAINING PROTEIN"/>
    <property type="match status" value="1"/>
</dbReference>
<dbReference type="SUPFAM" id="SSF52540">
    <property type="entry name" value="P-loop containing nucleoside triphosphate hydrolases"/>
    <property type="match status" value="1"/>
</dbReference>
<sequence length="380" mass="44212">MYKRSQIFEKSGKESFFLWGARQTGKSTLLKTVYPESLWFDLLQTDVFERLHREPSQLREIVMASDLRKPVVIDEIQKIPALLDEIHWLIENSAAQFILSGSSPRKILFSKANLLGGRALRYELYPLVSCEIPDFDLIRALNNGLLPRHYLSDEPERLISAYIGSYLQDEIMAEARIRKVSTFSRFLETAAFSNGEMVNYSRIASECGVSAPTIKEYFQILVDTLTGSFLPSFQKRPKRRVLHAPKFYYFDVGIVNYLLKRGEIKPRSEMFGNAFEHFIYQEIRAHRHYSGIEYPIYYWRTASQIEIDFVLGDHEIAIEVKSTDNAGKRHIKGLQYFEEEYNVKHSILVSNDPFPRKIGSVSIMPWKIFLQKLWNGELIK</sequence>
<dbReference type="PANTHER" id="PTHR43566">
    <property type="entry name" value="CONSERVED PROTEIN"/>
    <property type="match status" value="1"/>
</dbReference>
<dbReference type="InterPro" id="IPR041682">
    <property type="entry name" value="AAA_14"/>
</dbReference>
<keyword evidence="4" id="KW-1185">Reference proteome</keyword>
<evidence type="ECO:0000313" key="3">
    <source>
        <dbReference type="EMBL" id="RCW30025.1"/>
    </source>
</evidence>
<dbReference type="InterPro" id="IPR025420">
    <property type="entry name" value="DUF4143"/>
</dbReference>
<evidence type="ECO:0000313" key="4">
    <source>
        <dbReference type="Proteomes" id="UP000252733"/>
    </source>
</evidence>